<sequence length="843" mass="88296">MNRIKRNGYQKILSLTLSASLLLGLTGCGAQKAEETAATASEEEALLTEALSSQGAPSHSAETGKEETVYVLADASGGVEKIIVSDWLKNKDGDSTLQDASDLQNIENVKGYETFVSDGKNGLTWQADGADIYYQGSTEKQLPVAVKLTYKLDGKEVKPEEIAGKSGRVTIRMDYENKETRTVEVNGRKEEIHIPFAMLSGMLLPQDTFSNIQVTNGRLLSEGNNSIVVGIAFPGLKESLNWEELKKDLSKAEKKQAEEELAIPDYLEVSADAENFSLGMTMTIAMSDMLSDFSLTDSLDLEEMNDSMNDLQSASNELKDGTSDLKDGSAKLKEGTDSLADGVVSLKDGAGSLKEGTGELYEKSGELDEGAAKLEEGASSLAEGADKLNSGASSLSDGAGSLKDGTHSLVEGTGSLVDGAGKLDAGAGALQEGIAGVNNGISALKTAMETGSGDQPPILGSSEAIAQNMGTLYEKVIAYFDTYEKDLAPVIQMIEEQMSHANGALETAQANLDAARSRCSQAQADLDNACQPSTEEVEVVTGRSVESVSGNDIVSVDTQTKEVATISADAVSGAVESYREAVREEAVYEAQVSAYSEQLNQLEEVYQVVQGLSSDAVQKATDIVTIKQYCAQLSAGTQALYAGLGQVDGGLTQLADQEKGVPALVAGANALKEGTAGAVSGARELNEGAKKLDSGAGTLKGGLDELKNGAATLSAGSGTLKTGTTQLKEGTARLVEGTGKLDEGALTLTDGVDTLENGAHSLQEGALALDEGAGTLKDGMFRFDEEGISKLTDIFGDNTKTVTDRLKAVADSGKEYKTFTRLPEGMDGSVKFIIKTAEVKADS</sequence>
<feature type="region of interest" description="Disordered" evidence="2">
    <location>
        <begin position="313"/>
        <end position="333"/>
    </location>
</feature>
<dbReference type="InterPro" id="IPR023908">
    <property type="entry name" value="xxxLxxG_rpt"/>
</dbReference>
<protein>
    <recommendedName>
        <fullName evidence="6">X-X-X-Leu-X-X-Gly heptad repeats</fullName>
    </recommendedName>
</protein>
<dbReference type="NCBIfam" id="TIGR03057">
    <property type="entry name" value="xxxLxxG_by_4"/>
    <property type="match status" value="4"/>
</dbReference>
<feature type="signal peptide" evidence="3">
    <location>
        <begin position="1"/>
        <end position="32"/>
    </location>
</feature>
<dbReference type="Proteomes" id="UP000260812">
    <property type="component" value="Unassembled WGS sequence"/>
</dbReference>
<dbReference type="Gene3D" id="1.10.287.950">
    <property type="entry name" value="Methyl-accepting chemotaxis protein"/>
    <property type="match status" value="1"/>
</dbReference>
<dbReference type="InterPro" id="IPR011049">
    <property type="entry name" value="Serralysin-like_metalloprot_C"/>
</dbReference>
<evidence type="ECO:0000313" key="4">
    <source>
        <dbReference type="EMBL" id="RGE58805.1"/>
    </source>
</evidence>
<dbReference type="GeneID" id="97988223"/>
<name>A0A3E3I2B7_9FIRM</name>
<comment type="caution">
    <text evidence="4">The sequence shown here is derived from an EMBL/GenBank/DDBJ whole genome shotgun (WGS) entry which is preliminary data.</text>
</comment>
<gene>
    <name evidence="4" type="ORF">DXC51_15450</name>
</gene>
<feature type="chain" id="PRO_5017724994" description="X-X-X-Leu-X-X-Gly heptad repeats" evidence="3">
    <location>
        <begin position="33"/>
        <end position="843"/>
    </location>
</feature>
<evidence type="ECO:0000256" key="2">
    <source>
        <dbReference type="SAM" id="MobiDB-lite"/>
    </source>
</evidence>
<reference evidence="4" key="1">
    <citation type="submission" date="2018-08" db="EMBL/GenBank/DDBJ databases">
        <title>A genome reference for cultivated species of the human gut microbiota.</title>
        <authorList>
            <person name="Zou Y."/>
            <person name="Xue W."/>
            <person name="Luo G."/>
        </authorList>
    </citation>
    <scope>NUCLEOTIDE SEQUENCE [LARGE SCALE GENOMIC DNA]</scope>
    <source>
        <strain evidence="4">TF05-5AC</strain>
    </source>
</reference>
<accession>A0A3E3I2B7</accession>
<dbReference type="PROSITE" id="PS51257">
    <property type="entry name" value="PROKAR_LIPOPROTEIN"/>
    <property type="match status" value="1"/>
</dbReference>
<keyword evidence="1" id="KW-0175">Coiled coil</keyword>
<dbReference type="SUPFAM" id="SSF101967">
    <property type="entry name" value="Adhesin YadA, collagen-binding domain"/>
    <property type="match status" value="1"/>
</dbReference>
<evidence type="ECO:0000256" key="1">
    <source>
        <dbReference type="SAM" id="Coils"/>
    </source>
</evidence>
<feature type="compositionally biased region" description="Basic and acidic residues" evidence="2">
    <location>
        <begin position="317"/>
        <end position="333"/>
    </location>
</feature>
<dbReference type="RefSeq" id="WP_117544863.1">
    <property type="nucleotide sequence ID" value="NZ_JBKUNB010000009.1"/>
</dbReference>
<evidence type="ECO:0000313" key="5">
    <source>
        <dbReference type="Proteomes" id="UP000260812"/>
    </source>
</evidence>
<evidence type="ECO:0008006" key="6">
    <source>
        <dbReference type="Google" id="ProtNLM"/>
    </source>
</evidence>
<feature type="coiled-coil region" evidence="1">
    <location>
        <begin position="491"/>
        <end position="525"/>
    </location>
</feature>
<organism evidence="4 5">
    <name type="scientific">Eisenbergiella massiliensis</name>
    <dbReference type="NCBI Taxonomy" id="1720294"/>
    <lineage>
        <taxon>Bacteria</taxon>
        <taxon>Bacillati</taxon>
        <taxon>Bacillota</taxon>
        <taxon>Clostridia</taxon>
        <taxon>Lachnospirales</taxon>
        <taxon>Lachnospiraceae</taxon>
        <taxon>Eisenbergiella</taxon>
    </lineage>
</organism>
<keyword evidence="5" id="KW-1185">Reference proteome</keyword>
<dbReference type="AlphaFoldDB" id="A0A3E3I2B7"/>
<dbReference type="EMBL" id="QVLV01000010">
    <property type="protein sequence ID" value="RGE58805.1"/>
    <property type="molecule type" value="Genomic_DNA"/>
</dbReference>
<keyword evidence="3" id="KW-0732">Signal</keyword>
<evidence type="ECO:0000256" key="3">
    <source>
        <dbReference type="SAM" id="SignalP"/>
    </source>
</evidence>
<proteinExistence type="predicted"/>